<dbReference type="Proteomes" id="UP001165960">
    <property type="component" value="Unassembled WGS sequence"/>
</dbReference>
<accession>A0ACC2SXZ1</accession>
<reference evidence="1" key="1">
    <citation type="submission" date="2022-04" db="EMBL/GenBank/DDBJ databases">
        <title>Genome of the entomopathogenic fungus Entomophthora muscae.</title>
        <authorList>
            <person name="Elya C."/>
            <person name="Lovett B.R."/>
            <person name="Lee E."/>
            <person name="Macias A.M."/>
            <person name="Hajek A.E."/>
            <person name="De Bivort B.L."/>
            <person name="Kasson M.T."/>
            <person name="De Fine Licht H.H."/>
            <person name="Stajich J.E."/>
        </authorList>
    </citation>
    <scope>NUCLEOTIDE SEQUENCE</scope>
    <source>
        <strain evidence="1">Berkeley</strain>
    </source>
</reference>
<organism evidence="1 2">
    <name type="scientific">Entomophthora muscae</name>
    <dbReference type="NCBI Taxonomy" id="34485"/>
    <lineage>
        <taxon>Eukaryota</taxon>
        <taxon>Fungi</taxon>
        <taxon>Fungi incertae sedis</taxon>
        <taxon>Zoopagomycota</taxon>
        <taxon>Entomophthoromycotina</taxon>
        <taxon>Entomophthoromycetes</taxon>
        <taxon>Entomophthorales</taxon>
        <taxon>Entomophthoraceae</taxon>
        <taxon>Entomophthora</taxon>
    </lineage>
</organism>
<evidence type="ECO:0000313" key="1">
    <source>
        <dbReference type="EMBL" id="KAJ9066962.1"/>
    </source>
</evidence>
<comment type="caution">
    <text evidence="1">The sequence shown here is derived from an EMBL/GenBank/DDBJ whole genome shotgun (WGS) entry which is preliminary data.</text>
</comment>
<sequence length="77" mass="8224">MQYFHFLFSLIPVNAGLVPSAERAISADIADAAVTISATADVTDTLASLTSDAGHRIKASTNDMTGEYYSFWCSQSC</sequence>
<dbReference type="EMBL" id="QTSX02004271">
    <property type="protein sequence ID" value="KAJ9066962.1"/>
    <property type="molecule type" value="Genomic_DNA"/>
</dbReference>
<gene>
    <name evidence="1" type="ORF">DSO57_1004391</name>
</gene>
<keyword evidence="2" id="KW-1185">Reference proteome</keyword>
<protein>
    <submittedName>
        <fullName evidence="1">Uncharacterized protein</fullName>
    </submittedName>
</protein>
<name>A0ACC2SXZ1_9FUNG</name>
<proteinExistence type="predicted"/>
<evidence type="ECO:0000313" key="2">
    <source>
        <dbReference type="Proteomes" id="UP001165960"/>
    </source>
</evidence>